<proteinExistence type="predicted"/>
<accession>A0A077QKZ2</accession>
<name>A0A077QKZ2_XENBV</name>
<comment type="caution">
    <text evidence="1">The sequence shown here is derived from an EMBL/GenBank/DDBJ whole genome shotgun (WGS) entry which is preliminary data.</text>
</comment>
<evidence type="ECO:0000313" key="1">
    <source>
        <dbReference type="EMBL" id="CDH33878.1"/>
    </source>
</evidence>
<dbReference type="EMBL" id="CBTB010000202">
    <property type="protein sequence ID" value="CDH33878.1"/>
    <property type="molecule type" value="Genomic_DNA"/>
</dbReference>
<protein>
    <submittedName>
        <fullName evidence="1">Uncharacterized protein</fullName>
    </submittedName>
</protein>
<reference evidence="1" key="1">
    <citation type="submission" date="2013-07" db="EMBL/GenBank/DDBJ databases">
        <title>Sub-species coevolution in mutualistic symbiosis.</title>
        <authorList>
            <person name="Murfin K."/>
            <person name="Klassen J."/>
            <person name="Lee M."/>
            <person name="Forst S."/>
            <person name="Stock P."/>
            <person name="Goodrich-Blair H."/>
        </authorList>
    </citation>
    <scope>NUCLEOTIDE SEQUENCE [LARGE SCALE GENOMIC DNA]</scope>
    <source>
        <strain evidence="1">Intermedium</strain>
    </source>
</reference>
<organism evidence="1">
    <name type="scientific">Xenorhabdus bovienii str. Intermedium</name>
    <dbReference type="NCBI Taxonomy" id="1379677"/>
    <lineage>
        <taxon>Bacteria</taxon>
        <taxon>Pseudomonadati</taxon>
        <taxon>Pseudomonadota</taxon>
        <taxon>Gammaproteobacteria</taxon>
        <taxon>Enterobacterales</taxon>
        <taxon>Morganellaceae</taxon>
        <taxon>Xenorhabdus</taxon>
    </lineage>
</organism>
<dbReference type="Proteomes" id="UP000028480">
    <property type="component" value="Unassembled WGS sequence"/>
</dbReference>
<dbReference type="AlphaFoldDB" id="A0A077QKZ2"/>
<sequence>MGSLMNTKSMLALKGAGDTGKTETLTLLIELLKSLDGVKCEKHKFKKESVAIFVINNIRIGISTSGDIESVLDKKVREFIVSDCNVIVCATRTFGVTVEAIKTLAREYQYSLEWIDKSRADRNNKVEQFKKNKLDAEIIFNRITEIINNH</sequence>
<gene>
    <name evidence="1" type="ORF">XBI1_2800004</name>
</gene>
<dbReference type="HOGENOM" id="CLU_1677184_0_0_6"/>